<protein>
    <recommendedName>
        <fullName evidence="5">Phosphatidylethanolamine-binding protein</fullName>
    </recommendedName>
</protein>
<dbReference type="RefSeq" id="XP_007727790.1">
    <property type="nucleotide sequence ID" value="XM_007729600.1"/>
</dbReference>
<dbReference type="PANTHER" id="PTHR11362">
    <property type="entry name" value="PHOSPHATIDYLETHANOLAMINE-BINDING PROTEIN"/>
    <property type="match status" value="1"/>
</dbReference>
<dbReference type="CDD" id="cd00866">
    <property type="entry name" value="PEBP_euk"/>
    <property type="match status" value="1"/>
</dbReference>
<evidence type="ECO:0008006" key="5">
    <source>
        <dbReference type="Google" id="ProtNLM"/>
    </source>
</evidence>
<comment type="caution">
    <text evidence="3">The sequence shown here is derived from an EMBL/GenBank/DDBJ whole genome shotgun (WGS) entry which is preliminary data.</text>
</comment>
<dbReference type="OrthoDB" id="2506647at2759"/>
<reference evidence="3 4" key="1">
    <citation type="submission" date="2013-03" db="EMBL/GenBank/DDBJ databases">
        <title>The Genome Sequence of Capronia coronata CBS 617.96.</title>
        <authorList>
            <consortium name="The Broad Institute Genomics Platform"/>
            <person name="Cuomo C."/>
            <person name="de Hoog S."/>
            <person name="Gorbushina A."/>
            <person name="Walker B."/>
            <person name="Young S.K."/>
            <person name="Zeng Q."/>
            <person name="Gargeya S."/>
            <person name="Fitzgerald M."/>
            <person name="Haas B."/>
            <person name="Abouelleil A."/>
            <person name="Allen A.W."/>
            <person name="Alvarado L."/>
            <person name="Arachchi H.M."/>
            <person name="Berlin A.M."/>
            <person name="Chapman S.B."/>
            <person name="Gainer-Dewar J."/>
            <person name="Goldberg J."/>
            <person name="Griggs A."/>
            <person name="Gujja S."/>
            <person name="Hansen M."/>
            <person name="Howarth C."/>
            <person name="Imamovic A."/>
            <person name="Ireland A."/>
            <person name="Larimer J."/>
            <person name="McCowan C."/>
            <person name="Murphy C."/>
            <person name="Pearson M."/>
            <person name="Poon T.W."/>
            <person name="Priest M."/>
            <person name="Roberts A."/>
            <person name="Saif S."/>
            <person name="Shea T."/>
            <person name="Sisk P."/>
            <person name="Sykes S."/>
            <person name="Wortman J."/>
            <person name="Nusbaum C."/>
            <person name="Birren B."/>
        </authorList>
    </citation>
    <scope>NUCLEOTIDE SEQUENCE [LARGE SCALE GENOMIC DNA]</scope>
    <source>
        <strain evidence="3 4">CBS 617.96</strain>
    </source>
</reference>
<feature type="signal peptide" evidence="2">
    <location>
        <begin position="1"/>
        <end position="18"/>
    </location>
</feature>
<evidence type="ECO:0000313" key="3">
    <source>
        <dbReference type="EMBL" id="EXJ79478.1"/>
    </source>
</evidence>
<name>W9XGY5_9EURO</name>
<dbReference type="InterPro" id="IPR008914">
    <property type="entry name" value="PEBP"/>
</dbReference>
<dbReference type="InterPro" id="IPR036610">
    <property type="entry name" value="PEBP-like_sf"/>
</dbReference>
<keyword evidence="2" id="KW-0732">Signal</keyword>
<evidence type="ECO:0000256" key="2">
    <source>
        <dbReference type="SAM" id="SignalP"/>
    </source>
</evidence>
<accession>W9XGY5</accession>
<dbReference type="Gene3D" id="3.90.280.10">
    <property type="entry name" value="PEBP-like"/>
    <property type="match status" value="1"/>
</dbReference>
<dbReference type="GeneID" id="19163589"/>
<dbReference type="HOGENOM" id="CLU_043994_4_1_1"/>
<evidence type="ECO:0000256" key="1">
    <source>
        <dbReference type="SAM" id="MobiDB-lite"/>
    </source>
</evidence>
<feature type="chain" id="PRO_5004932001" description="Phosphatidylethanolamine-binding protein" evidence="2">
    <location>
        <begin position="19"/>
        <end position="312"/>
    </location>
</feature>
<feature type="region of interest" description="Disordered" evidence="1">
    <location>
        <begin position="221"/>
        <end position="288"/>
    </location>
</feature>
<dbReference type="EMBL" id="AMWN01000009">
    <property type="protein sequence ID" value="EXJ79478.1"/>
    <property type="molecule type" value="Genomic_DNA"/>
</dbReference>
<organism evidence="3 4">
    <name type="scientific">Capronia coronata CBS 617.96</name>
    <dbReference type="NCBI Taxonomy" id="1182541"/>
    <lineage>
        <taxon>Eukaryota</taxon>
        <taxon>Fungi</taxon>
        <taxon>Dikarya</taxon>
        <taxon>Ascomycota</taxon>
        <taxon>Pezizomycotina</taxon>
        <taxon>Eurotiomycetes</taxon>
        <taxon>Chaetothyriomycetidae</taxon>
        <taxon>Chaetothyriales</taxon>
        <taxon>Herpotrichiellaceae</taxon>
        <taxon>Capronia</taxon>
    </lineage>
</organism>
<dbReference type="eggNOG" id="KOG3346">
    <property type="taxonomic scope" value="Eukaryota"/>
</dbReference>
<keyword evidence="4" id="KW-1185">Reference proteome</keyword>
<dbReference type="AlphaFoldDB" id="W9XGY5"/>
<gene>
    <name evidence="3" type="ORF">A1O1_08742</name>
</gene>
<dbReference type="InterPro" id="IPR035810">
    <property type="entry name" value="PEBP_euk"/>
</dbReference>
<dbReference type="SUPFAM" id="SSF49777">
    <property type="entry name" value="PEBP-like"/>
    <property type="match status" value="1"/>
</dbReference>
<dbReference type="Proteomes" id="UP000019484">
    <property type="component" value="Unassembled WGS sequence"/>
</dbReference>
<dbReference type="STRING" id="1182541.W9XGY5"/>
<dbReference type="Pfam" id="PF01161">
    <property type="entry name" value="PBP"/>
    <property type="match status" value="1"/>
</dbReference>
<proteinExistence type="predicted"/>
<dbReference type="PANTHER" id="PTHR11362:SF82">
    <property type="entry name" value="PHOSPHATIDYLETHANOLAMINE-BINDING PROTEIN 4"/>
    <property type="match status" value="1"/>
</dbReference>
<sequence>MTWTIAFSLLVALPLAVAIPPPDFGFPEAPNHTELSVTYQANGNSFVVAEADLFGVDIPAKEPTVAVETASYESIATYNGSYVLLMVDPDARYPSSPNLRFILHWLQTDMTVAAQSPDGTSQLVNSSAPRVPHLGPSPPTDSAAHRYIIYAFFQHANFTFPQNFEDFNATSRTNFNLPSFLDESKLGQTPAAAMYYFASNQTQVPQDFTATAGGTYPGGNGGMITAGPGPNITSSTAPAAPSTSASTTSSSVTSTSASDSGTSASGSASQTASETGSTTRSAASASDTSDAVKLLVGSGGLVAGLISLWNLV</sequence>
<feature type="compositionally biased region" description="Low complexity" evidence="1">
    <location>
        <begin position="233"/>
        <end position="288"/>
    </location>
</feature>
<evidence type="ECO:0000313" key="4">
    <source>
        <dbReference type="Proteomes" id="UP000019484"/>
    </source>
</evidence>